<keyword evidence="3" id="KW-1185">Reference proteome</keyword>
<dbReference type="Proteomes" id="UP001323405">
    <property type="component" value="Unassembled WGS sequence"/>
</dbReference>
<gene>
    <name evidence="2" type="primary">RPT2_2</name>
    <name evidence="2" type="ORF">QC762_0035900</name>
</gene>
<dbReference type="RefSeq" id="XP_062747174.1">
    <property type="nucleotide sequence ID" value="XM_062883291.1"/>
</dbReference>
<evidence type="ECO:0000313" key="2">
    <source>
        <dbReference type="EMBL" id="KAK4658202.1"/>
    </source>
</evidence>
<keyword evidence="2" id="KW-0647">Proteasome</keyword>
<evidence type="ECO:0000313" key="3">
    <source>
        <dbReference type="Proteomes" id="UP001323405"/>
    </source>
</evidence>
<feature type="region of interest" description="Disordered" evidence="1">
    <location>
        <begin position="96"/>
        <end position="116"/>
    </location>
</feature>
<organism evidence="2 3">
    <name type="scientific">Podospora pseudocomata</name>
    <dbReference type="NCBI Taxonomy" id="2093779"/>
    <lineage>
        <taxon>Eukaryota</taxon>
        <taxon>Fungi</taxon>
        <taxon>Dikarya</taxon>
        <taxon>Ascomycota</taxon>
        <taxon>Pezizomycotina</taxon>
        <taxon>Sordariomycetes</taxon>
        <taxon>Sordariomycetidae</taxon>
        <taxon>Sordariales</taxon>
        <taxon>Podosporaceae</taxon>
        <taxon>Podospora</taxon>
    </lineage>
</organism>
<name>A0ABR0GR12_9PEZI</name>
<reference evidence="2 3" key="1">
    <citation type="journal article" date="2023" name="bioRxiv">
        <title>High-quality genome assemblies of four members of thePodospora anserinaspecies complex.</title>
        <authorList>
            <person name="Ament-Velasquez S.L."/>
            <person name="Vogan A.A."/>
            <person name="Wallerman O."/>
            <person name="Hartmann F."/>
            <person name="Gautier V."/>
            <person name="Silar P."/>
            <person name="Giraud T."/>
            <person name="Johannesson H."/>
        </authorList>
    </citation>
    <scope>NUCLEOTIDE SEQUENCE [LARGE SCALE GENOMIC DNA]</scope>
    <source>
        <strain evidence="2 3">CBS 415.72m</strain>
    </source>
</reference>
<dbReference type="GeneID" id="87902858"/>
<evidence type="ECO:0000256" key="1">
    <source>
        <dbReference type="SAM" id="MobiDB-lite"/>
    </source>
</evidence>
<comment type="caution">
    <text evidence="2">The sequence shown here is derived from an EMBL/GenBank/DDBJ whole genome shotgun (WGS) entry which is preliminary data.</text>
</comment>
<protein>
    <submittedName>
        <fullName evidence="2">ATPase of 26S proteasome regulatory subunit 4</fullName>
    </submittedName>
</protein>
<feature type="region of interest" description="Disordered" evidence="1">
    <location>
        <begin position="1"/>
        <end position="57"/>
    </location>
</feature>
<dbReference type="EMBL" id="JAFFHA010000003">
    <property type="protein sequence ID" value="KAK4658202.1"/>
    <property type="molecule type" value="Genomic_DNA"/>
</dbReference>
<dbReference type="GO" id="GO:0000502">
    <property type="term" value="C:proteasome complex"/>
    <property type="evidence" value="ECO:0007669"/>
    <property type="project" value="UniProtKB-KW"/>
</dbReference>
<sequence length="116" mass="13087">MGQNQSGNMGGWPTMARDDKDKKKEKHKHEPPRDLPPASVARRREPAVPVPPPIYRPSALTSRCKLRLLRMQRVHDHLLLEEEYVENQERLRKAKAAKDNAVPAASGSRGCGSQCR</sequence>
<proteinExistence type="predicted"/>
<accession>A0ABR0GR12</accession>